<evidence type="ECO:0000256" key="2">
    <source>
        <dbReference type="ARBA" id="ARBA00007531"/>
    </source>
</evidence>
<dbReference type="Gene3D" id="2.60.40.2880">
    <property type="entry name" value="MmpS1-5, C-terminal soluble domain"/>
    <property type="match status" value="1"/>
</dbReference>
<dbReference type="InterPro" id="IPR038468">
    <property type="entry name" value="MmpS_C"/>
</dbReference>
<organism evidence="7 8">
    <name type="scientific">Segniliparus rotundus (strain ATCC BAA-972 / CDC 1076 / CIP 108378 / DSM 44985 / JCM 13578)</name>
    <dbReference type="NCBI Taxonomy" id="640132"/>
    <lineage>
        <taxon>Bacteria</taxon>
        <taxon>Bacillati</taxon>
        <taxon>Actinomycetota</taxon>
        <taxon>Actinomycetes</taxon>
        <taxon>Mycobacteriales</taxon>
        <taxon>Segniliparaceae</taxon>
        <taxon>Segniliparus</taxon>
    </lineage>
</organism>
<dbReference type="HOGENOM" id="CLU_119497_0_0_11"/>
<evidence type="ECO:0000256" key="4">
    <source>
        <dbReference type="ARBA" id="ARBA00022692"/>
    </source>
</evidence>
<sequence>MVIAAAASTVAVLRLRAEFGADETRLSQPGNLESIVPITPKTVVYEVFGATQARGKVSYVDEHAQPKNASFTALPWSRTITTMAPVVFANLVAQGESGSIGCRIRVNGEIQDERTASGQGAQVSCLVKAG</sequence>
<keyword evidence="6" id="KW-0472">Membrane</keyword>
<evidence type="ECO:0000256" key="5">
    <source>
        <dbReference type="ARBA" id="ARBA00022989"/>
    </source>
</evidence>
<reference evidence="7 8" key="1">
    <citation type="journal article" date="2010" name="Stand. Genomic Sci.">
        <title>Complete genome sequence of Segniliparus rotundus type strain (CDC 1076).</title>
        <authorList>
            <person name="Sikorski J."/>
            <person name="Lapidus A."/>
            <person name="Copeland A."/>
            <person name="Misra M."/>
            <person name="Glavina Del Rio T."/>
            <person name="Nolan M."/>
            <person name="Lucas S."/>
            <person name="Chen F."/>
            <person name="Tice H."/>
            <person name="Cheng J.F."/>
            <person name="Jando M."/>
            <person name="Schneider S."/>
            <person name="Bruce D."/>
            <person name="Goodwin L."/>
            <person name="Pitluck S."/>
            <person name="Liolios K."/>
            <person name="Mikhailova N."/>
            <person name="Pati A."/>
            <person name="Ivanova N."/>
            <person name="Mavromatis K."/>
            <person name="Chen A."/>
            <person name="Palaniappan K."/>
            <person name="Chertkov O."/>
            <person name="Land M."/>
            <person name="Hauser L."/>
            <person name="Chang Y.J."/>
            <person name="Jeffries C.D."/>
            <person name="Brettin T."/>
            <person name="Detter J.C."/>
            <person name="Han C."/>
            <person name="Rohde M."/>
            <person name="Goker M."/>
            <person name="Bristow J."/>
            <person name="Eisen J.A."/>
            <person name="Markowitz V."/>
            <person name="Hugenholtz P."/>
            <person name="Kyrpides N.C."/>
            <person name="Klenk H.P."/>
        </authorList>
    </citation>
    <scope>NUCLEOTIDE SEQUENCE [LARGE SCALE GENOMIC DNA]</scope>
    <source>
        <strain evidence="8">ATCC BAA-972 / CDC 1076 / CIP 108378 / DSM 44985 / JCM 13578</strain>
    </source>
</reference>
<proteinExistence type="inferred from homology"/>
<keyword evidence="8" id="KW-1185">Reference proteome</keyword>
<comment type="subcellular location">
    <subcellularLocation>
        <location evidence="1">Cell membrane</location>
    </subcellularLocation>
</comment>
<dbReference type="KEGG" id="srt:Srot_0292"/>
<keyword evidence="5" id="KW-1133">Transmembrane helix</keyword>
<evidence type="ECO:0000256" key="6">
    <source>
        <dbReference type="ARBA" id="ARBA00023136"/>
    </source>
</evidence>
<dbReference type="RefSeq" id="WP_013137235.1">
    <property type="nucleotide sequence ID" value="NC_014168.1"/>
</dbReference>
<evidence type="ECO:0000256" key="3">
    <source>
        <dbReference type="ARBA" id="ARBA00022475"/>
    </source>
</evidence>
<dbReference type="Proteomes" id="UP000002247">
    <property type="component" value="Chromosome"/>
</dbReference>
<comment type="similarity">
    <text evidence="2">Belongs to the MmpS family.</text>
</comment>
<accession>D6ZB20</accession>
<dbReference type="EMBL" id="CP001958">
    <property type="protein sequence ID" value="ADG96779.1"/>
    <property type="molecule type" value="Genomic_DNA"/>
</dbReference>
<dbReference type="STRING" id="640132.Srot_0292"/>
<keyword evidence="4" id="KW-0812">Transmembrane</keyword>
<dbReference type="InterPro" id="IPR008693">
    <property type="entry name" value="MmpS"/>
</dbReference>
<evidence type="ECO:0000313" key="7">
    <source>
        <dbReference type="EMBL" id="ADG96779.1"/>
    </source>
</evidence>
<evidence type="ECO:0000313" key="8">
    <source>
        <dbReference type="Proteomes" id="UP000002247"/>
    </source>
</evidence>
<dbReference type="eggNOG" id="ENOG5031IP3">
    <property type="taxonomic scope" value="Bacteria"/>
</dbReference>
<dbReference type="GO" id="GO:0005886">
    <property type="term" value="C:plasma membrane"/>
    <property type="evidence" value="ECO:0007669"/>
    <property type="project" value="UniProtKB-SubCell"/>
</dbReference>
<dbReference type="AlphaFoldDB" id="D6ZB20"/>
<gene>
    <name evidence="7" type="ordered locus">Srot_0292</name>
</gene>
<protein>
    <submittedName>
        <fullName evidence="7">Membrane family protein</fullName>
    </submittedName>
</protein>
<name>D6ZB20_SEGRD</name>
<evidence type="ECO:0000256" key="1">
    <source>
        <dbReference type="ARBA" id="ARBA00004236"/>
    </source>
</evidence>
<keyword evidence="3" id="KW-1003">Cell membrane</keyword>
<dbReference type="Pfam" id="PF05423">
    <property type="entry name" value="Mycobact_memb"/>
    <property type="match status" value="1"/>
</dbReference>